<reference evidence="1" key="1">
    <citation type="submission" date="2025-08" db="UniProtKB">
        <authorList>
            <consortium name="Ensembl"/>
        </authorList>
    </citation>
    <scope>IDENTIFICATION</scope>
</reference>
<accession>A0A8D0L238</accession>
<name>A0A8D0L238_SPHPU</name>
<evidence type="ECO:0000313" key="1">
    <source>
        <dbReference type="Ensembl" id="ENSSPUP00000001959.1"/>
    </source>
</evidence>
<dbReference type="Ensembl" id="ENSSPUT00000002070.1">
    <property type="protein sequence ID" value="ENSSPUP00000001959.1"/>
    <property type="gene ID" value="ENSSPUG00000001505.1"/>
</dbReference>
<dbReference type="AlphaFoldDB" id="A0A8D0L238"/>
<dbReference type="Proteomes" id="UP000694392">
    <property type="component" value="Unplaced"/>
</dbReference>
<keyword evidence="2" id="KW-1185">Reference proteome</keyword>
<organism evidence="1 2">
    <name type="scientific">Sphenodon punctatus</name>
    <name type="common">Tuatara</name>
    <name type="synonym">Hatteria punctata</name>
    <dbReference type="NCBI Taxonomy" id="8508"/>
    <lineage>
        <taxon>Eukaryota</taxon>
        <taxon>Metazoa</taxon>
        <taxon>Chordata</taxon>
        <taxon>Craniata</taxon>
        <taxon>Vertebrata</taxon>
        <taxon>Euteleostomi</taxon>
        <taxon>Lepidosauria</taxon>
        <taxon>Sphenodontia</taxon>
        <taxon>Sphenodontidae</taxon>
        <taxon>Sphenodon</taxon>
    </lineage>
</organism>
<sequence>MTEDHGLGDGDGSVDITESVELLLPITAQDIVLLDGVQRLLLSLQLDDVGVGNNFLDSNLLGVYELQLGAPVQDSAGGSLVLTFIASNSICQLKLWIEFPHLLDHFACLKCQLVCWRKVTLCLDGVPIPITG</sequence>
<proteinExistence type="predicted"/>
<evidence type="ECO:0000313" key="2">
    <source>
        <dbReference type="Proteomes" id="UP000694392"/>
    </source>
</evidence>
<dbReference type="OMA" id="CWGKAQT"/>
<reference evidence="1" key="2">
    <citation type="submission" date="2025-09" db="UniProtKB">
        <authorList>
            <consortium name="Ensembl"/>
        </authorList>
    </citation>
    <scope>IDENTIFICATION</scope>
</reference>
<dbReference type="GeneTree" id="ENSGT01060000248958"/>
<protein>
    <submittedName>
        <fullName evidence="1">Uncharacterized protein</fullName>
    </submittedName>
</protein>